<feature type="transmembrane region" description="Helical" evidence="1">
    <location>
        <begin position="32"/>
        <end position="53"/>
    </location>
</feature>
<dbReference type="Proteomes" id="UP000218238">
    <property type="component" value="Unassembled WGS sequence"/>
</dbReference>
<dbReference type="RefSeq" id="WP_095723369.1">
    <property type="nucleotide sequence ID" value="NZ_NTFS01000253.1"/>
</dbReference>
<dbReference type="Gene3D" id="2.160.20.80">
    <property type="entry name" value="E3 ubiquitin-protein ligase SopA"/>
    <property type="match status" value="1"/>
</dbReference>
<name>A0A2A2TF28_9CYAN</name>
<evidence type="ECO:0008006" key="4">
    <source>
        <dbReference type="Google" id="ProtNLM"/>
    </source>
</evidence>
<evidence type="ECO:0000313" key="3">
    <source>
        <dbReference type="Proteomes" id="UP000218238"/>
    </source>
</evidence>
<evidence type="ECO:0000313" key="2">
    <source>
        <dbReference type="EMBL" id="PAX52323.1"/>
    </source>
</evidence>
<keyword evidence="3" id="KW-1185">Reference proteome</keyword>
<reference evidence="2 3" key="1">
    <citation type="submission" date="2017-08" db="EMBL/GenBank/DDBJ databases">
        <title>Draft genome sequence of filamentous cyanobacterium Calothrix elsteri CCALA 953.</title>
        <authorList>
            <person name="Gagunashvili A.N."/>
            <person name="Elster J."/>
            <person name="Andresson O.S."/>
        </authorList>
    </citation>
    <scope>NUCLEOTIDE SEQUENCE [LARGE SCALE GENOMIC DNA]</scope>
    <source>
        <strain evidence="2 3">CCALA 953</strain>
    </source>
</reference>
<dbReference type="Pfam" id="PF00805">
    <property type="entry name" value="Pentapeptide"/>
    <property type="match status" value="1"/>
</dbReference>
<keyword evidence="1" id="KW-1133">Transmembrane helix</keyword>
<dbReference type="AlphaFoldDB" id="A0A2A2TF28"/>
<gene>
    <name evidence="2" type="ORF">CK510_19985</name>
</gene>
<evidence type="ECO:0000256" key="1">
    <source>
        <dbReference type="SAM" id="Phobius"/>
    </source>
</evidence>
<dbReference type="EMBL" id="NTFS01000253">
    <property type="protein sequence ID" value="PAX52323.1"/>
    <property type="molecule type" value="Genomic_DNA"/>
</dbReference>
<dbReference type="OrthoDB" id="428116at2"/>
<sequence length="199" mass="22783">MLNNKRKNKQIKAKLNTINEVINLIQKYLDKIWFRVLVSLGIACIAILATYLVEKWSQNQEICYSLEPIQKCIFRQILSVVTPSNIECFSILTGASIYILESRERRQRIIYQTWQVIDSASGVRVSYARIEALKTLKKYKISLQGIDLSNTDLSQIELEKVQLNGINFSNANLNSANLNSAELNGYIPVFILPRKINKS</sequence>
<accession>A0A2A2TF28</accession>
<dbReference type="InterPro" id="IPR001646">
    <property type="entry name" value="5peptide_repeat"/>
</dbReference>
<proteinExistence type="predicted"/>
<keyword evidence="1" id="KW-0472">Membrane</keyword>
<keyword evidence="1" id="KW-0812">Transmembrane</keyword>
<protein>
    <recommendedName>
        <fullName evidence="4">Pentapeptide repeat-containing protein</fullName>
    </recommendedName>
</protein>
<dbReference type="SUPFAM" id="SSF141571">
    <property type="entry name" value="Pentapeptide repeat-like"/>
    <property type="match status" value="1"/>
</dbReference>
<comment type="caution">
    <text evidence="2">The sequence shown here is derived from an EMBL/GenBank/DDBJ whole genome shotgun (WGS) entry which is preliminary data.</text>
</comment>
<organism evidence="2 3">
    <name type="scientific">Brunnivagina elsteri CCALA 953</name>
    <dbReference type="NCBI Taxonomy" id="987040"/>
    <lineage>
        <taxon>Bacteria</taxon>
        <taxon>Bacillati</taxon>
        <taxon>Cyanobacteriota</taxon>
        <taxon>Cyanophyceae</taxon>
        <taxon>Nostocales</taxon>
        <taxon>Calotrichaceae</taxon>
        <taxon>Brunnivagina</taxon>
    </lineage>
</organism>